<gene>
    <name evidence="2" type="ORF">ACFP4F_14780</name>
</gene>
<protein>
    <recommendedName>
        <fullName evidence="4">Lipoprotein</fullName>
    </recommendedName>
</protein>
<reference evidence="3" key="1">
    <citation type="journal article" date="2019" name="Int. J. Syst. Evol. Microbiol.">
        <title>The Global Catalogue of Microorganisms (GCM) 10K type strain sequencing project: providing services to taxonomists for standard genome sequencing and annotation.</title>
        <authorList>
            <consortium name="The Broad Institute Genomics Platform"/>
            <consortium name="The Broad Institute Genome Sequencing Center for Infectious Disease"/>
            <person name="Wu L."/>
            <person name="Ma J."/>
        </authorList>
    </citation>
    <scope>NUCLEOTIDE SEQUENCE [LARGE SCALE GENOMIC DNA]</scope>
    <source>
        <strain evidence="3">CGMCC 1.15180</strain>
    </source>
</reference>
<evidence type="ECO:0000313" key="3">
    <source>
        <dbReference type="Proteomes" id="UP001596139"/>
    </source>
</evidence>
<dbReference type="Proteomes" id="UP001596139">
    <property type="component" value="Unassembled WGS sequence"/>
</dbReference>
<feature type="region of interest" description="Disordered" evidence="1">
    <location>
        <begin position="49"/>
        <end position="73"/>
    </location>
</feature>
<dbReference type="Pfam" id="PF03640">
    <property type="entry name" value="Lipoprotein_15"/>
    <property type="match status" value="2"/>
</dbReference>
<evidence type="ECO:0008006" key="4">
    <source>
        <dbReference type="Google" id="ProtNLM"/>
    </source>
</evidence>
<evidence type="ECO:0000256" key="1">
    <source>
        <dbReference type="SAM" id="MobiDB-lite"/>
    </source>
</evidence>
<sequence>MGETMGEAMGEQGSRRTGSRRGVARAGLGLAVGVGAALLLAACGGGEAGDDAAKKGSSAKPSATAPSEGGKQDARLATRTTELGKVLTDGRGHTLYTFDKDTAKSSACTGKCATLWPPVTGTPQGGAGLPEDTGTLQRPDGATQATYDGHALYRFAKDTAPGKTAGDGVKGVWHAVVITPASGN</sequence>
<evidence type="ECO:0000313" key="2">
    <source>
        <dbReference type="EMBL" id="MFC6063818.1"/>
    </source>
</evidence>
<feature type="compositionally biased region" description="Low complexity" evidence="1">
    <location>
        <begin position="55"/>
        <end position="67"/>
    </location>
</feature>
<dbReference type="PANTHER" id="PTHR39335">
    <property type="entry name" value="BLL4220 PROTEIN"/>
    <property type="match status" value="1"/>
</dbReference>
<feature type="region of interest" description="Disordered" evidence="1">
    <location>
        <begin position="1"/>
        <end position="21"/>
    </location>
</feature>
<dbReference type="InterPro" id="IPR005297">
    <property type="entry name" value="Lipoprotein_repeat"/>
</dbReference>
<dbReference type="PANTHER" id="PTHR39335:SF1">
    <property type="entry name" value="BLL4220 PROTEIN"/>
    <property type="match status" value="1"/>
</dbReference>
<proteinExistence type="predicted"/>
<organism evidence="2 3">
    <name type="scientific">Streptomyces ochraceiscleroticus</name>
    <dbReference type="NCBI Taxonomy" id="47761"/>
    <lineage>
        <taxon>Bacteria</taxon>
        <taxon>Bacillati</taxon>
        <taxon>Actinomycetota</taxon>
        <taxon>Actinomycetes</taxon>
        <taxon>Kitasatosporales</taxon>
        <taxon>Streptomycetaceae</taxon>
        <taxon>Streptomyces</taxon>
    </lineage>
</organism>
<comment type="caution">
    <text evidence="2">The sequence shown here is derived from an EMBL/GenBank/DDBJ whole genome shotgun (WGS) entry which is preliminary data.</text>
</comment>
<accession>A0ABW1MKN1</accession>
<dbReference type="RefSeq" id="WP_211266428.1">
    <property type="nucleotide sequence ID" value="NZ_JBHSPX010000004.1"/>
</dbReference>
<name>A0ABW1MKN1_9ACTN</name>
<dbReference type="EMBL" id="JBHSPX010000004">
    <property type="protein sequence ID" value="MFC6063818.1"/>
    <property type="molecule type" value="Genomic_DNA"/>
</dbReference>
<keyword evidence="3" id="KW-1185">Reference proteome</keyword>